<evidence type="ECO:0000313" key="2">
    <source>
        <dbReference type="EMBL" id="RMX15624.1"/>
    </source>
</evidence>
<dbReference type="Proteomes" id="UP000275180">
    <property type="component" value="Unassembled WGS sequence"/>
</dbReference>
<dbReference type="EMBL" id="RDQJ01000006">
    <property type="protein sequence ID" value="RMX15624.1"/>
    <property type="molecule type" value="Genomic_DNA"/>
</dbReference>
<organism evidence="2 3">
    <name type="scientific">Vandammella animalimorsus</name>
    <dbReference type="NCBI Taxonomy" id="2029117"/>
    <lineage>
        <taxon>Bacteria</taxon>
        <taxon>Pseudomonadati</taxon>
        <taxon>Pseudomonadota</taxon>
        <taxon>Betaproteobacteria</taxon>
        <taxon>Burkholderiales</taxon>
        <taxon>Comamonadaceae</taxon>
        <taxon>Vandammella</taxon>
    </lineage>
</organism>
<dbReference type="AlphaFoldDB" id="A0A3M6RLF9"/>
<protein>
    <submittedName>
        <fullName evidence="2">DUF4189 domain-containing protein</fullName>
    </submittedName>
</protein>
<comment type="caution">
    <text evidence="2">The sequence shown here is derived from an EMBL/GenBank/DDBJ whole genome shotgun (WGS) entry which is preliminary data.</text>
</comment>
<dbReference type="Pfam" id="PF13827">
    <property type="entry name" value="DUF4189"/>
    <property type="match status" value="1"/>
</dbReference>
<proteinExistence type="predicted"/>
<name>A0A3M6RLF9_9BURK</name>
<reference evidence="2 3" key="1">
    <citation type="submission" date="2018-10" db="EMBL/GenBank/DDBJ databases">
        <title>Comamonadaceae CDC group NO-1 genome sequencing and assembly.</title>
        <authorList>
            <person name="Bernier A.-M."/>
            <person name="Bernard K."/>
        </authorList>
    </citation>
    <scope>NUCLEOTIDE SEQUENCE [LARGE SCALE GENOMIC DNA]</scope>
    <source>
        <strain evidence="2 3">NML180582</strain>
    </source>
</reference>
<evidence type="ECO:0000259" key="1">
    <source>
        <dbReference type="Pfam" id="PF13827"/>
    </source>
</evidence>
<accession>A0A3M6RLF9</accession>
<sequence>MSACQRLRAAGNPGWAKEQQKRAMSKPFVPGMLRAAATGLALVALAWPLAALAQLSPGQVQRIQQQQQRQIMHQHIMQQHILQQQRMGGQGANAPPAPYHPPVDVANRSRAYQVVVLGYDRGWAEESRRDGLQREEGTLFEKQVHSPKTMQDAENEAMQACREDRQARDCHVLARVVNACVAIAEGRHVLGLDEHIYRYYVSPQSPQEQAVLDRGGVLEPTPQDKQRHIDAALAMCEQDRIARADPPSCNVRDYCVYDSIVWSSRRLAQ</sequence>
<gene>
    <name evidence="2" type="ORF">EBQ34_05765</name>
</gene>
<feature type="domain" description="DUF4189" evidence="1">
    <location>
        <begin position="148"/>
        <end position="188"/>
    </location>
</feature>
<dbReference type="InterPro" id="IPR025240">
    <property type="entry name" value="DUF4189"/>
</dbReference>
<evidence type="ECO:0000313" key="3">
    <source>
        <dbReference type="Proteomes" id="UP000275180"/>
    </source>
</evidence>